<keyword evidence="3" id="KW-0804">Transcription</keyword>
<keyword evidence="8" id="KW-1185">Reference proteome</keyword>
<keyword evidence="1" id="KW-0805">Transcription regulation</keyword>
<dbReference type="PANTHER" id="PTHR30055">
    <property type="entry name" value="HTH-TYPE TRANSCRIPTIONAL REGULATOR RUTR"/>
    <property type="match status" value="1"/>
</dbReference>
<dbReference type="GO" id="GO:0003700">
    <property type="term" value="F:DNA-binding transcription factor activity"/>
    <property type="evidence" value="ECO:0007669"/>
    <property type="project" value="TreeGrafter"/>
</dbReference>
<dbReference type="Gene3D" id="1.10.357.10">
    <property type="entry name" value="Tetracycline Repressor, domain 2"/>
    <property type="match status" value="1"/>
</dbReference>
<dbReference type="InterPro" id="IPR009057">
    <property type="entry name" value="Homeodomain-like_sf"/>
</dbReference>
<dbReference type="EMBL" id="MVII01000006">
    <property type="protein sequence ID" value="ORB59707.1"/>
    <property type="molecule type" value="Genomic_DNA"/>
</dbReference>
<dbReference type="EMBL" id="MLIH01000027">
    <property type="protein sequence ID" value="OHU08983.1"/>
    <property type="molecule type" value="Genomic_DNA"/>
</dbReference>
<dbReference type="PROSITE" id="PS50977">
    <property type="entry name" value="HTH_TETR_2"/>
    <property type="match status" value="1"/>
</dbReference>
<dbReference type="Pfam" id="PF00440">
    <property type="entry name" value="TetR_N"/>
    <property type="match status" value="1"/>
</dbReference>
<dbReference type="Proteomes" id="UP000192434">
    <property type="component" value="Unassembled WGS sequence"/>
</dbReference>
<dbReference type="AlphaFoldDB" id="A0A1X0JBV4"/>
<dbReference type="InterPro" id="IPR001647">
    <property type="entry name" value="HTH_TetR"/>
</dbReference>
<dbReference type="SUPFAM" id="SSF46689">
    <property type="entry name" value="Homeodomain-like"/>
    <property type="match status" value="1"/>
</dbReference>
<keyword evidence="2 4" id="KW-0238">DNA-binding</keyword>
<dbReference type="PANTHER" id="PTHR30055:SF234">
    <property type="entry name" value="HTH-TYPE TRANSCRIPTIONAL REGULATOR BETI"/>
    <property type="match status" value="1"/>
</dbReference>
<dbReference type="RefSeq" id="WP_070911490.1">
    <property type="nucleotide sequence ID" value="NZ_MLIC01000003.1"/>
</dbReference>
<comment type="caution">
    <text evidence="7">The sequence shown here is derived from an EMBL/GenBank/DDBJ whole genome shotgun (WGS) entry which is preliminary data.</text>
</comment>
<dbReference type="InterPro" id="IPR050109">
    <property type="entry name" value="HTH-type_TetR-like_transc_reg"/>
</dbReference>
<evidence type="ECO:0000259" key="5">
    <source>
        <dbReference type="PROSITE" id="PS50977"/>
    </source>
</evidence>
<gene>
    <name evidence="6" type="ORF">BKG73_17025</name>
    <name evidence="7" type="ORF">BST43_06695</name>
</gene>
<dbReference type="GO" id="GO:0000976">
    <property type="term" value="F:transcription cis-regulatory region binding"/>
    <property type="evidence" value="ECO:0007669"/>
    <property type="project" value="TreeGrafter"/>
</dbReference>
<sequence length="219" mass="23476">MRVRRRFVAAAIVAIERNGPSATVEDVVRAANSAKPKLYRHFEDRDDLFGAVAQAMVAAIRRQLTGAVDIGIPPRKSAQRAASRFIELVQRYPQSTRFLFEHQMVSMRGKPAPALRPRGAIAELAAAISSFLERVNVHPAGADQLAAALIGAAATTAIWQVAQDAPPDGAVAQRLAETLRASVDAFLRSKGVIIDPDQALDPGKVETARAALLDLRGQG</sequence>
<evidence type="ECO:0000313" key="8">
    <source>
        <dbReference type="Proteomes" id="UP000179621"/>
    </source>
</evidence>
<evidence type="ECO:0000256" key="4">
    <source>
        <dbReference type="PROSITE-ProRule" id="PRU00335"/>
    </source>
</evidence>
<evidence type="ECO:0000256" key="1">
    <source>
        <dbReference type="ARBA" id="ARBA00023015"/>
    </source>
</evidence>
<organism evidence="7 9">
    <name type="scientific">Mycobacteroides saopaulense</name>
    <dbReference type="NCBI Taxonomy" id="1578165"/>
    <lineage>
        <taxon>Bacteria</taxon>
        <taxon>Bacillati</taxon>
        <taxon>Actinomycetota</taxon>
        <taxon>Actinomycetes</taxon>
        <taxon>Mycobacteriales</taxon>
        <taxon>Mycobacteriaceae</taxon>
        <taxon>Mycobacteroides</taxon>
    </lineage>
</organism>
<name>A0A1X0JBV4_9MYCO</name>
<evidence type="ECO:0000313" key="7">
    <source>
        <dbReference type="EMBL" id="ORB59707.1"/>
    </source>
</evidence>
<reference evidence="6 8" key="1">
    <citation type="submission" date="2016-10" db="EMBL/GenBank/DDBJ databases">
        <title>Evaluation of Human, Animal and Environmental Mycobacterium chelonae Isolates by Core Genome Phylogenomic Analysis, Targeted Gene Comparison, and Anti-microbial Susceptibility Patterns: A Tale of Mistaken Identities.</title>
        <authorList>
            <person name="Fogelson S.B."/>
            <person name="Camus A.C."/>
            <person name="Lorenz W."/>
            <person name="Vasireddy R."/>
            <person name="Vasireddy S."/>
            <person name="Smith T."/>
            <person name="Brown-Elliott B.A."/>
            <person name="Wallace R.J.Jr."/>
            <person name="Hasan N.A."/>
            <person name="Reischl U."/>
            <person name="Sanchez S."/>
        </authorList>
    </citation>
    <scope>NUCLEOTIDE SEQUENCE [LARGE SCALE GENOMIC DNA]</scope>
    <source>
        <strain evidence="6 8">8528</strain>
    </source>
</reference>
<proteinExistence type="predicted"/>
<accession>A0A1X0JBV4</accession>
<feature type="domain" description="HTH tetR-type" evidence="5">
    <location>
        <begin position="1"/>
        <end position="60"/>
    </location>
</feature>
<evidence type="ECO:0000313" key="6">
    <source>
        <dbReference type="EMBL" id="OHU08983.1"/>
    </source>
</evidence>
<dbReference type="STRING" id="1578165.BKG68_12335"/>
<reference evidence="7 9" key="2">
    <citation type="submission" date="2016-12" db="EMBL/GenBank/DDBJ databases">
        <title>The new phylogeny of genus Mycobacterium.</title>
        <authorList>
            <person name="Tortoli E."/>
            <person name="Trovato A."/>
            <person name="Cirillo D.M."/>
        </authorList>
    </citation>
    <scope>NUCLEOTIDE SEQUENCE [LARGE SCALE GENOMIC DNA]</scope>
    <source>
        <strain evidence="7 9">CCUG 66554</strain>
    </source>
</reference>
<evidence type="ECO:0000313" key="9">
    <source>
        <dbReference type="Proteomes" id="UP000192434"/>
    </source>
</evidence>
<dbReference type="InterPro" id="IPR036271">
    <property type="entry name" value="Tet_transcr_reg_TetR-rel_C_sf"/>
</dbReference>
<dbReference type="Proteomes" id="UP000179621">
    <property type="component" value="Unassembled WGS sequence"/>
</dbReference>
<dbReference type="SUPFAM" id="SSF48498">
    <property type="entry name" value="Tetracyclin repressor-like, C-terminal domain"/>
    <property type="match status" value="1"/>
</dbReference>
<protein>
    <submittedName>
        <fullName evidence="7">TetR family transcriptional regulator</fullName>
    </submittedName>
</protein>
<feature type="DNA-binding region" description="H-T-H motif" evidence="4">
    <location>
        <begin position="23"/>
        <end position="42"/>
    </location>
</feature>
<evidence type="ECO:0000256" key="3">
    <source>
        <dbReference type="ARBA" id="ARBA00023163"/>
    </source>
</evidence>
<evidence type="ECO:0000256" key="2">
    <source>
        <dbReference type="ARBA" id="ARBA00023125"/>
    </source>
</evidence>